<dbReference type="GO" id="GO:0010887">
    <property type="term" value="P:negative regulation of cholesterol storage"/>
    <property type="evidence" value="ECO:0007669"/>
    <property type="project" value="TreeGrafter"/>
</dbReference>
<dbReference type="InterPro" id="IPR035500">
    <property type="entry name" value="NHR-like_dom_sf"/>
</dbReference>
<dbReference type="PANTHER" id="PTHR24082:SF497">
    <property type="entry name" value="PEROXISOME PROLIFERATOR-ACTIVATED RECEPTOR GAMMA-LIKE"/>
    <property type="match status" value="1"/>
</dbReference>
<dbReference type="AlphaFoldDB" id="A0A9D3NMB8"/>
<name>A0A9D3NMB8_9TELE</name>
<dbReference type="GO" id="GO:0045923">
    <property type="term" value="P:positive regulation of fatty acid metabolic process"/>
    <property type="evidence" value="ECO:0007669"/>
    <property type="project" value="TreeGrafter"/>
</dbReference>
<dbReference type="GO" id="GO:0005634">
    <property type="term" value="C:nucleus"/>
    <property type="evidence" value="ECO:0007669"/>
    <property type="project" value="UniProtKB-SubCell"/>
</dbReference>
<dbReference type="Pfam" id="PF00104">
    <property type="entry name" value="Hormone_recep"/>
    <property type="match status" value="1"/>
</dbReference>
<evidence type="ECO:0000256" key="5">
    <source>
        <dbReference type="ARBA" id="ARBA00023015"/>
    </source>
</evidence>
<evidence type="ECO:0000256" key="8">
    <source>
        <dbReference type="ARBA" id="ARBA00023163"/>
    </source>
</evidence>
<keyword evidence="4 11" id="KW-0862">Zinc</keyword>
<dbReference type="SUPFAM" id="SSF48508">
    <property type="entry name" value="Nuclear receptor ligand-binding domain"/>
    <property type="match status" value="1"/>
</dbReference>
<dbReference type="InterPro" id="IPR001628">
    <property type="entry name" value="Znf_hrmn_rcpt"/>
</dbReference>
<comment type="subcellular location">
    <subcellularLocation>
        <location evidence="11">Nucleus</location>
    </subcellularLocation>
</comment>
<dbReference type="GO" id="GO:0008270">
    <property type="term" value="F:zinc ion binding"/>
    <property type="evidence" value="ECO:0007669"/>
    <property type="project" value="UniProtKB-KW"/>
</dbReference>
<dbReference type="GO" id="GO:0006631">
    <property type="term" value="P:fatty acid metabolic process"/>
    <property type="evidence" value="ECO:0007669"/>
    <property type="project" value="TreeGrafter"/>
</dbReference>
<dbReference type="EMBL" id="JAHKSW010000015">
    <property type="protein sequence ID" value="KAG7323848.1"/>
    <property type="molecule type" value="Genomic_DNA"/>
</dbReference>
<keyword evidence="2 11" id="KW-0479">Metal-binding</keyword>
<dbReference type="GO" id="GO:0030154">
    <property type="term" value="P:cell differentiation"/>
    <property type="evidence" value="ECO:0007669"/>
    <property type="project" value="TreeGrafter"/>
</dbReference>
<dbReference type="PRINTS" id="PR01288">
    <property type="entry name" value="PROXISOMEPAR"/>
</dbReference>
<gene>
    <name evidence="15" type="ORF">KOW79_013550</name>
</gene>
<feature type="domain" description="Nuclear receptor" evidence="13">
    <location>
        <begin position="132"/>
        <end position="206"/>
    </location>
</feature>
<dbReference type="GO" id="GO:0000978">
    <property type="term" value="F:RNA polymerase II cis-regulatory region sequence-specific DNA binding"/>
    <property type="evidence" value="ECO:0007669"/>
    <property type="project" value="TreeGrafter"/>
</dbReference>
<dbReference type="PANTHER" id="PTHR24082">
    <property type="entry name" value="NUCLEAR HORMONE RECEPTOR"/>
    <property type="match status" value="1"/>
</dbReference>
<dbReference type="PROSITE" id="PS51030">
    <property type="entry name" value="NUCLEAR_REC_DBD_2"/>
    <property type="match status" value="1"/>
</dbReference>
<evidence type="ECO:0000256" key="1">
    <source>
        <dbReference type="ARBA" id="ARBA00008092"/>
    </source>
</evidence>
<dbReference type="Gene3D" id="3.30.50.10">
    <property type="entry name" value="Erythroid Transcription Factor GATA-1, subunit A"/>
    <property type="match status" value="1"/>
</dbReference>
<dbReference type="SMART" id="SM00430">
    <property type="entry name" value="HOLI"/>
    <property type="match status" value="1"/>
</dbReference>
<evidence type="ECO:0000313" key="15">
    <source>
        <dbReference type="EMBL" id="KAG7323848.1"/>
    </source>
</evidence>
<keyword evidence="10 11" id="KW-0539">Nucleus</keyword>
<dbReference type="InterPro" id="IPR001723">
    <property type="entry name" value="Nuclear_hrmn_rcpt"/>
</dbReference>
<dbReference type="InterPro" id="IPR000536">
    <property type="entry name" value="Nucl_hrmn_rcpt_lig-bd"/>
</dbReference>
<dbReference type="GO" id="GO:0009755">
    <property type="term" value="P:hormone-mediated signaling pathway"/>
    <property type="evidence" value="ECO:0007669"/>
    <property type="project" value="TreeGrafter"/>
</dbReference>
<evidence type="ECO:0000256" key="7">
    <source>
        <dbReference type="ARBA" id="ARBA00023159"/>
    </source>
</evidence>
<organism evidence="15 16">
    <name type="scientific">Hemibagrus wyckioides</name>
    <dbReference type="NCBI Taxonomy" id="337641"/>
    <lineage>
        <taxon>Eukaryota</taxon>
        <taxon>Metazoa</taxon>
        <taxon>Chordata</taxon>
        <taxon>Craniata</taxon>
        <taxon>Vertebrata</taxon>
        <taxon>Euteleostomi</taxon>
        <taxon>Actinopterygii</taxon>
        <taxon>Neopterygii</taxon>
        <taxon>Teleostei</taxon>
        <taxon>Ostariophysi</taxon>
        <taxon>Siluriformes</taxon>
        <taxon>Bagridae</taxon>
        <taxon>Hemibagrus</taxon>
    </lineage>
</organism>
<keyword evidence="16" id="KW-1185">Reference proteome</keyword>
<dbReference type="PRINTS" id="PR00398">
    <property type="entry name" value="STRDHORMONER"/>
</dbReference>
<dbReference type="GO" id="GO:0050728">
    <property type="term" value="P:negative regulation of inflammatory response"/>
    <property type="evidence" value="ECO:0007669"/>
    <property type="project" value="TreeGrafter"/>
</dbReference>
<proteinExistence type="inferred from homology"/>
<dbReference type="PRINTS" id="PR00047">
    <property type="entry name" value="STROIDFINGER"/>
</dbReference>
<feature type="compositionally biased region" description="Low complexity" evidence="12">
    <location>
        <begin position="60"/>
        <end position="75"/>
    </location>
</feature>
<feature type="domain" description="NR LBD" evidence="14">
    <location>
        <begin position="234"/>
        <end position="498"/>
    </location>
</feature>
<keyword evidence="8 11" id="KW-0804">Transcription</keyword>
<dbReference type="PROSITE" id="PS00031">
    <property type="entry name" value="NUCLEAR_REC_DBD_1"/>
    <property type="match status" value="1"/>
</dbReference>
<protein>
    <recommendedName>
        <fullName evidence="17">Peroxisome proliferator-activated receptor gamma</fullName>
    </recommendedName>
</protein>
<reference evidence="15 16" key="1">
    <citation type="submission" date="2021-06" db="EMBL/GenBank/DDBJ databases">
        <title>Chromosome-level genome assembly of the red-tail catfish (Hemibagrus wyckioides).</title>
        <authorList>
            <person name="Shao F."/>
        </authorList>
    </citation>
    <scope>NUCLEOTIDE SEQUENCE [LARGE SCALE GENOMIC DNA]</scope>
    <source>
        <strain evidence="15">EC202008001</strain>
        <tissue evidence="15">Blood</tissue>
    </source>
</reference>
<evidence type="ECO:0000256" key="3">
    <source>
        <dbReference type="ARBA" id="ARBA00022771"/>
    </source>
</evidence>
<feature type="region of interest" description="Disordered" evidence="12">
    <location>
        <begin position="60"/>
        <end position="86"/>
    </location>
</feature>
<dbReference type="Proteomes" id="UP000824219">
    <property type="component" value="Linkage Group LG15"/>
</dbReference>
<keyword evidence="5 11" id="KW-0805">Transcription regulation</keyword>
<evidence type="ECO:0000256" key="6">
    <source>
        <dbReference type="ARBA" id="ARBA00023125"/>
    </source>
</evidence>
<comment type="caution">
    <text evidence="15">The sequence shown here is derived from an EMBL/GenBank/DDBJ whole genome shotgun (WGS) entry which is preliminary data.</text>
</comment>
<keyword evidence="6 11" id="KW-0238">DNA-binding</keyword>
<evidence type="ECO:0000256" key="4">
    <source>
        <dbReference type="ARBA" id="ARBA00022833"/>
    </source>
</evidence>
<keyword evidence="7" id="KW-0010">Activator</keyword>
<comment type="similarity">
    <text evidence="1">Belongs to the nuclear hormone receptor family. NR1 subfamily.</text>
</comment>
<dbReference type="Gene3D" id="1.10.565.10">
    <property type="entry name" value="Retinoid X Receptor"/>
    <property type="match status" value="1"/>
</dbReference>
<evidence type="ECO:0000259" key="14">
    <source>
        <dbReference type="PROSITE" id="PS51843"/>
    </source>
</evidence>
<accession>A0A9D3NMB8</accession>
<dbReference type="InterPro" id="IPR003074">
    <property type="entry name" value="1Cnucl_rcpt"/>
</dbReference>
<dbReference type="SUPFAM" id="SSF57716">
    <property type="entry name" value="Glucocorticoid receptor-like (DNA-binding domain)"/>
    <property type="match status" value="1"/>
</dbReference>
<dbReference type="CDD" id="cd06932">
    <property type="entry name" value="NR_LBD_PPAR"/>
    <property type="match status" value="1"/>
</dbReference>
<evidence type="ECO:0000256" key="11">
    <source>
        <dbReference type="RuleBase" id="RU004334"/>
    </source>
</evidence>
<evidence type="ECO:0008006" key="17">
    <source>
        <dbReference type="Google" id="ProtNLM"/>
    </source>
</evidence>
<dbReference type="InterPro" id="IPR050234">
    <property type="entry name" value="Nuclear_hormone_rcpt_NR1"/>
</dbReference>
<sequence length="500" mass="57058">MTAVTEPEPELHWSPIPESSLGLVCSTDGEKFDFWIRRFGLSQIGLDEMRIHSFNVTFPSKPDSSPSISSEDSSPGFELSNDTDTQSLRQDQRTSEALCNGQVFVLVICPFHTEHRFSCSKPHNDMTAALLNLECKICGDRASGYHYGVYACEGCKGFFRRTVRLNLRYKVCSQKCPVHKKSRNKCQFCRFKKCVLAGMSHTAIRFGRTPLAEREKMFMEFHVLVRQLEPKSEKQQALTRSLYDSYLENFPMTRSKAKSILSGKDGDLFVIHDMKSLMAGEEFLKRKLSSVSTLFPAAELELSMFRRVQYGLAEAVRRLTQFAKSVPGFRDLELSDQITMLKYSALEVNIIHLSHLTNKDGVLMAEGSVFMTREFIKSLRKPFCDMIEIKFDFLAKFRALELEDCDLALFIAAVILCGDRPGLVNPKAIEELQDEVLQALELQLKVQHPESPRLFAKLLQKMTDLRPLVAEHVRSIHLLKKSEMDLCLHPLLLEIMQDLH</sequence>
<dbReference type="InterPro" id="IPR013088">
    <property type="entry name" value="Znf_NHR/GATA"/>
</dbReference>
<evidence type="ECO:0000256" key="10">
    <source>
        <dbReference type="ARBA" id="ARBA00023242"/>
    </source>
</evidence>
<keyword evidence="3 11" id="KW-0863">Zinc-finger</keyword>
<dbReference type="FunFam" id="1.10.565.10:FF:000017">
    <property type="entry name" value="Peroxisome proliferator-activated receptor gamma"/>
    <property type="match status" value="1"/>
</dbReference>
<evidence type="ECO:0000256" key="2">
    <source>
        <dbReference type="ARBA" id="ARBA00022723"/>
    </source>
</evidence>
<dbReference type="OrthoDB" id="7634782at2759"/>
<dbReference type="SMART" id="SM00399">
    <property type="entry name" value="ZnF_C4"/>
    <property type="match status" value="1"/>
</dbReference>
<evidence type="ECO:0000259" key="13">
    <source>
        <dbReference type="PROSITE" id="PS51030"/>
    </source>
</evidence>
<dbReference type="PROSITE" id="PS51843">
    <property type="entry name" value="NR_LBD"/>
    <property type="match status" value="1"/>
</dbReference>
<evidence type="ECO:0000256" key="9">
    <source>
        <dbReference type="ARBA" id="ARBA00023170"/>
    </source>
</evidence>
<evidence type="ECO:0000313" key="16">
    <source>
        <dbReference type="Proteomes" id="UP000824219"/>
    </source>
</evidence>
<dbReference type="GO" id="GO:0001227">
    <property type="term" value="F:DNA-binding transcription repressor activity, RNA polymerase II-specific"/>
    <property type="evidence" value="ECO:0007669"/>
    <property type="project" value="TreeGrafter"/>
</dbReference>
<dbReference type="GO" id="GO:0045944">
    <property type="term" value="P:positive regulation of transcription by RNA polymerase II"/>
    <property type="evidence" value="ECO:0007669"/>
    <property type="project" value="TreeGrafter"/>
</dbReference>
<dbReference type="Pfam" id="PF00105">
    <property type="entry name" value="zf-C4"/>
    <property type="match status" value="1"/>
</dbReference>
<keyword evidence="9 11" id="KW-0675">Receptor</keyword>
<dbReference type="GO" id="GO:0004879">
    <property type="term" value="F:nuclear receptor activity"/>
    <property type="evidence" value="ECO:0007669"/>
    <property type="project" value="InterPro"/>
</dbReference>
<evidence type="ECO:0000256" key="12">
    <source>
        <dbReference type="SAM" id="MobiDB-lite"/>
    </source>
</evidence>